<dbReference type="Proteomes" id="UP001054252">
    <property type="component" value="Unassembled WGS sequence"/>
</dbReference>
<comment type="caution">
    <text evidence="1">The sequence shown here is derived from an EMBL/GenBank/DDBJ whole genome shotgun (WGS) entry which is preliminary data.</text>
</comment>
<dbReference type="EMBL" id="BPVZ01000089">
    <property type="protein sequence ID" value="GKV31015.1"/>
    <property type="molecule type" value="Genomic_DNA"/>
</dbReference>
<dbReference type="AlphaFoldDB" id="A0AAV5L187"/>
<organism evidence="1 2">
    <name type="scientific">Rubroshorea leprosula</name>
    <dbReference type="NCBI Taxonomy" id="152421"/>
    <lineage>
        <taxon>Eukaryota</taxon>
        <taxon>Viridiplantae</taxon>
        <taxon>Streptophyta</taxon>
        <taxon>Embryophyta</taxon>
        <taxon>Tracheophyta</taxon>
        <taxon>Spermatophyta</taxon>
        <taxon>Magnoliopsida</taxon>
        <taxon>eudicotyledons</taxon>
        <taxon>Gunneridae</taxon>
        <taxon>Pentapetalae</taxon>
        <taxon>rosids</taxon>
        <taxon>malvids</taxon>
        <taxon>Malvales</taxon>
        <taxon>Dipterocarpaceae</taxon>
        <taxon>Rubroshorea</taxon>
    </lineage>
</organism>
<proteinExistence type="predicted"/>
<evidence type="ECO:0000313" key="1">
    <source>
        <dbReference type="EMBL" id="GKV31015.1"/>
    </source>
</evidence>
<reference evidence="1 2" key="1">
    <citation type="journal article" date="2021" name="Commun. Biol.">
        <title>The genome of Shorea leprosula (Dipterocarpaceae) highlights the ecological relevance of drought in aseasonal tropical rainforests.</title>
        <authorList>
            <person name="Ng K.K.S."/>
            <person name="Kobayashi M.J."/>
            <person name="Fawcett J.A."/>
            <person name="Hatakeyama M."/>
            <person name="Paape T."/>
            <person name="Ng C.H."/>
            <person name="Ang C.C."/>
            <person name="Tnah L.H."/>
            <person name="Lee C.T."/>
            <person name="Nishiyama T."/>
            <person name="Sese J."/>
            <person name="O'Brien M.J."/>
            <person name="Copetti D."/>
            <person name="Mohd Noor M.I."/>
            <person name="Ong R.C."/>
            <person name="Putra M."/>
            <person name="Sireger I.Z."/>
            <person name="Indrioko S."/>
            <person name="Kosugi Y."/>
            <person name="Izuno A."/>
            <person name="Isagi Y."/>
            <person name="Lee S.L."/>
            <person name="Shimizu K.K."/>
        </authorList>
    </citation>
    <scope>NUCLEOTIDE SEQUENCE [LARGE SCALE GENOMIC DNA]</scope>
    <source>
        <strain evidence="1">214</strain>
    </source>
</reference>
<gene>
    <name evidence="1" type="ORF">SLEP1_g39762</name>
</gene>
<protein>
    <submittedName>
        <fullName evidence="1">Uncharacterized protein</fullName>
    </submittedName>
</protein>
<name>A0AAV5L187_9ROSI</name>
<sequence length="43" mass="5081">MARMSNFFKRLPWFRILQVIELLLSGASNSVNLYSFFHTQGFL</sequence>
<accession>A0AAV5L187</accession>
<keyword evidence="2" id="KW-1185">Reference proteome</keyword>
<evidence type="ECO:0000313" key="2">
    <source>
        <dbReference type="Proteomes" id="UP001054252"/>
    </source>
</evidence>